<accession>A0A160N463</accession>
<name>A0A160N463_9GAMM</name>
<dbReference type="STRING" id="445710.ATSB10_33490"/>
<dbReference type="RefSeq" id="WP_063673790.1">
    <property type="nucleotide sequence ID" value="NZ_CP014841.1"/>
</dbReference>
<sequence length="302" mass="32524">MRWIAAFCAATLACASAHADKPPARPRPVIENTYVSVPHDIGSYVLRGSTNYADKGDPRAGIGMKWTDRNDPALNADLFVYPIGESATDDDMVREFRDGIDQVRRAGLYRHVSWGESEARTLMHGDGRPWRGRVLSMTATLKNGHAVISRTYLFHQGLYAYKLRADLPIERAADLPADANAMAGELLGAIRVVSVGSCGQRLEVRIIKDSDPAPATSVADTAAGDPVSADGFAVTIRQSQLESGPKSALQSPAVAKLLEQAAARQVAHGCTALPYEPPADMTTLTIHYPADFWRAGSDNPKG</sequence>
<proteinExistence type="predicted"/>
<feature type="chain" id="PRO_5007817740" evidence="1">
    <location>
        <begin position="20"/>
        <end position="302"/>
    </location>
</feature>
<keyword evidence="1" id="KW-0732">Signal</keyword>
<keyword evidence="3" id="KW-1185">Reference proteome</keyword>
<dbReference type="EMBL" id="CP014841">
    <property type="protein sequence ID" value="AND70803.1"/>
    <property type="molecule type" value="Genomic_DNA"/>
</dbReference>
<evidence type="ECO:0000313" key="2">
    <source>
        <dbReference type="EMBL" id="AND70803.1"/>
    </source>
</evidence>
<protein>
    <submittedName>
        <fullName evidence="2">Uncharacterized protein</fullName>
    </submittedName>
</protein>
<dbReference type="OrthoDB" id="5966306at2"/>
<evidence type="ECO:0000256" key="1">
    <source>
        <dbReference type="SAM" id="SignalP"/>
    </source>
</evidence>
<dbReference type="PATRIC" id="fig|445710.3.peg.3349"/>
<gene>
    <name evidence="2" type="ORF">ATSB10_33490</name>
</gene>
<dbReference type="KEGG" id="dtx:ATSB10_33490"/>
<organism evidence="2 3">
    <name type="scientific">Dyella thiooxydans</name>
    <dbReference type="NCBI Taxonomy" id="445710"/>
    <lineage>
        <taxon>Bacteria</taxon>
        <taxon>Pseudomonadati</taxon>
        <taxon>Pseudomonadota</taxon>
        <taxon>Gammaproteobacteria</taxon>
        <taxon>Lysobacterales</taxon>
        <taxon>Rhodanobacteraceae</taxon>
        <taxon>Dyella</taxon>
    </lineage>
</organism>
<dbReference type="AlphaFoldDB" id="A0A160N463"/>
<dbReference type="Proteomes" id="UP000077255">
    <property type="component" value="Chromosome"/>
</dbReference>
<feature type="signal peptide" evidence="1">
    <location>
        <begin position="1"/>
        <end position="19"/>
    </location>
</feature>
<evidence type="ECO:0000313" key="3">
    <source>
        <dbReference type="Proteomes" id="UP000077255"/>
    </source>
</evidence>
<reference evidence="2 3" key="1">
    <citation type="submission" date="2016-02" db="EMBL/GenBank/DDBJ databases">
        <title>Complete genome sequencing and analysis of ATSB10, Dyella thiooxydans isolated from rhizosphere soil of sunflower (Helianthus annuus L.).</title>
        <authorList>
            <person name="Lee Y."/>
            <person name="Hwangbo K."/>
            <person name="Chung H."/>
            <person name="Yoo J."/>
            <person name="Kim K.Y."/>
            <person name="Sa T.M."/>
            <person name="Um Y."/>
            <person name="Madhaiyan M."/>
        </authorList>
    </citation>
    <scope>NUCLEOTIDE SEQUENCE [LARGE SCALE GENOMIC DNA]</scope>
    <source>
        <strain evidence="2 3">ATSB10</strain>
    </source>
</reference>